<evidence type="ECO:0000256" key="4">
    <source>
        <dbReference type="ARBA" id="ARBA00022840"/>
    </source>
</evidence>
<dbReference type="InterPro" id="IPR018368">
    <property type="entry name" value="ClpA/B_CS1"/>
</dbReference>
<dbReference type="SMART" id="SM00382">
    <property type="entry name" value="AAA"/>
    <property type="match status" value="2"/>
</dbReference>
<keyword evidence="12" id="KW-1185">Reference proteome</keyword>
<reference evidence="11 12" key="1">
    <citation type="submission" date="2023-05" db="EMBL/GenBank/DDBJ databases">
        <authorList>
            <person name="Yin Y."/>
            <person name="Lu Z."/>
        </authorList>
    </citation>
    <scope>NUCLEOTIDE SEQUENCE [LARGE SCALE GENOMIC DNA]</scope>
    <source>
        <strain evidence="11 12">ZM22</strain>
    </source>
</reference>
<evidence type="ECO:0000256" key="9">
    <source>
        <dbReference type="SAM" id="MobiDB-lite"/>
    </source>
</evidence>
<dbReference type="CDD" id="cd00009">
    <property type="entry name" value="AAA"/>
    <property type="match status" value="1"/>
</dbReference>
<evidence type="ECO:0000256" key="5">
    <source>
        <dbReference type="ARBA" id="ARBA00023186"/>
    </source>
</evidence>
<dbReference type="Pfam" id="PF17871">
    <property type="entry name" value="AAA_lid_9"/>
    <property type="match status" value="1"/>
</dbReference>
<comment type="similarity">
    <text evidence="1 8">Belongs to the ClpA/ClpB family.</text>
</comment>
<dbReference type="InterPro" id="IPR019489">
    <property type="entry name" value="Clp_ATPase_C"/>
</dbReference>
<dbReference type="CDD" id="cd19499">
    <property type="entry name" value="RecA-like_ClpB_Hsp104-like"/>
    <property type="match status" value="1"/>
</dbReference>
<dbReference type="PANTHER" id="PTHR11638:SF111">
    <property type="entry name" value="ATP-DEPENDENT CLP PROTEASE ATP-BINDING SUBUNIT CLPA"/>
    <property type="match status" value="1"/>
</dbReference>
<keyword evidence="5 8" id="KW-0143">Chaperone</keyword>
<accession>A0ABY8SK87</accession>
<protein>
    <submittedName>
        <fullName evidence="11">ATP-dependent Clp protease ATP-binding subunit ClpA</fullName>
    </submittedName>
</protein>
<dbReference type="Proteomes" id="UP001240697">
    <property type="component" value="Chromosome"/>
</dbReference>
<sequence>MIAQELEVSLHMAFVEARQQRHEFITVEHLLLALLDNPSAAEVLRACAANIDDLRASLSNFIKDNTPQVDGTEEVDTQPTLGFQRVIQRAIMHVQSTGSGKKEVTGANVLVAIFGEKDSHAVYYLHQQGVTRLDVVNFIAHGIKKGEPPEPAKAENPAESEEGAGGERGNEKASPLEQFTLNLNQAAKDGKIDPLIGREYEVERTIQILCRRRKNNPLLVGEAGVGKTAIAEGLAWRITEGTVPEVLKDGVVYSLDMGALLAGTKYRGDFEQRLKGVLKSLKDKPHAILFIDEIHTLIGAGAASGGTLDASNLLKPALSSGQLRCIGATTFTEYRGIFEKDAALSRRFQKVDVVEPTVAETVDILKGLKSRFEEHHAIKYEQEALQAAAELSAKYINDRHLPDKAIDVIDEAGAAQRIAPEGKRKETIGKAEIEAIVAKIARIPPANVSNDDRSKLQTLERDLKSVVFGQDKALEVLSSAVKMSRSGLGKPDKPIGSFLFSGPTGVGKTEAAKQLAYILGVDLIRFDMSEYMERHAVSRLIGAPPGYVGFDQGGLLTEAVTKKPHSVLLLDEIEKAHPDIFNVLLQVMDHGTLTDNNGRKADFRNVIIIMTTNAGAETMNKATIGFTNPREAGDEMGDIKRLFTPEFRNRLDAIVSFKPLDEQIILRVVDKFLLQLEQQLAEKKVDVTFTDGLRKHLAKKGFDPLMGARPMQRLIQDTIRRSLADELLFGRLVNGGRLEVEWDEAANDGKGDVKLEITELPKDQPKPEPENVVAE</sequence>
<keyword evidence="11" id="KW-0645">Protease</keyword>
<dbReference type="PROSITE" id="PS00871">
    <property type="entry name" value="CLPAB_2"/>
    <property type="match status" value="1"/>
</dbReference>
<dbReference type="PROSITE" id="PS00870">
    <property type="entry name" value="CLPAB_1"/>
    <property type="match status" value="1"/>
</dbReference>
<dbReference type="GO" id="GO:0005524">
    <property type="term" value="F:ATP binding"/>
    <property type="evidence" value="ECO:0007669"/>
    <property type="project" value="UniProtKB-KW"/>
</dbReference>
<dbReference type="SMART" id="SM01086">
    <property type="entry name" value="ClpB_D2-small"/>
    <property type="match status" value="1"/>
</dbReference>
<dbReference type="SUPFAM" id="SSF81923">
    <property type="entry name" value="Double Clp-N motif"/>
    <property type="match status" value="1"/>
</dbReference>
<dbReference type="PROSITE" id="PS51903">
    <property type="entry name" value="CLP_R"/>
    <property type="match status" value="1"/>
</dbReference>
<evidence type="ECO:0000256" key="6">
    <source>
        <dbReference type="ARBA" id="ARBA00025613"/>
    </source>
</evidence>
<evidence type="ECO:0000256" key="2">
    <source>
        <dbReference type="ARBA" id="ARBA00022737"/>
    </source>
</evidence>
<evidence type="ECO:0000259" key="10">
    <source>
        <dbReference type="PROSITE" id="PS51903"/>
    </source>
</evidence>
<keyword evidence="11" id="KW-0378">Hydrolase</keyword>
<evidence type="ECO:0000256" key="1">
    <source>
        <dbReference type="ARBA" id="ARBA00008675"/>
    </source>
</evidence>
<evidence type="ECO:0000256" key="3">
    <source>
        <dbReference type="ARBA" id="ARBA00022741"/>
    </source>
</evidence>
<dbReference type="Pfam" id="PF07724">
    <property type="entry name" value="AAA_2"/>
    <property type="match status" value="1"/>
</dbReference>
<organism evidence="11 12">
    <name type="scientific">Comamonas resistens</name>
    <dbReference type="NCBI Taxonomy" id="3046670"/>
    <lineage>
        <taxon>Bacteria</taxon>
        <taxon>Pseudomonadati</taxon>
        <taxon>Pseudomonadota</taxon>
        <taxon>Betaproteobacteria</taxon>
        <taxon>Burkholderiales</taxon>
        <taxon>Comamonadaceae</taxon>
        <taxon>Comamonas</taxon>
    </lineage>
</organism>
<dbReference type="Pfam" id="PF00004">
    <property type="entry name" value="AAA"/>
    <property type="match status" value="1"/>
</dbReference>
<evidence type="ECO:0000256" key="8">
    <source>
        <dbReference type="RuleBase" id="RU004432"/>
    </source>
</evidence>
<dbReference type="InterPro" id="IPR013461">
    <property type="entry name" value="ClpA"/>
</dbReference>
<dbReference type="PANTHER" id="PTHR11638">
    <property type="entry name" value="ATP-DEPENDENT CLP PROTEASE"/>
    <property type="match status" value="1"/>
</dbReference>
<dbReference type="InterPro" id="IPR001270">
    <property type="entry name" value="ClpA/B"/>
</dbReference>
<dbReference type="InterPro" id="IPR028299">
    <property type="entry name" value="ClpA/B_CS2"/>
</dbReference>
<dbReference type="PRINTS" id="PR00300">
    <property type="entry name" value="CLPPROTEASEA"/>
</dbReference>
<feature type="compositionally biased region" description="Basic and acidic residues" evidence="9">
    <location>
        <begin position="144"/>
        <end position="153"/>
    </location>
</feature>
<feature type="region of interest" description="Disordered" evidence="9">
    <location>
        <begin position="144"/>
        <end position="172"/>
    </location>
</feature>
<dbReference type="RefSeq" id="WP_283484664.1">
    <property type="nucleotide sequence ID" value="NZ_CP125947.1"/>
</dbReference>
<feature type="domain" description="Clp R" evidence="10">
    <location>
        <begin position="1"/>
        <end position="146"/>
    </location>
</feature>
<dbReference type="InterPro" id="IPR041546">
    <property type="entry name" value="ClpA/ClpB_AAA_lid"/>
</dbReference>
<dbReference type="Pfam" id="PF02861">
    <property type="entry name" value="Clp_N"/>
    <property type="match status" value="1"/>
</dbReference>
<dbReference type="InterPro" id="IPR050130">
    <property type="entry name" value="ClpA_ClpB"/>
</dbReference>
<evidence type="ECO:0000256" key="7">
    <source>
        <dbReference type="PROSITE-ProRule" id="PRU01251"/>
    </source>
</evidence>
<dbReference type="InterPro" id="IPR036628">
    <property type="entry name" value="Clp_N_dom_sf"/>
</dbReference>
<name>A0ABY8SK87_9BURK</name>
<keyword evidence="2 7" id="KW-0677">Repeat</keyword>
<dbReference type="InterPro" id="IPR003959">
    <property type="entry name" value="ATPase_AAA_core"/>
</dbReference>
<evidence type="ECO:0000313" key="12">
    <source>
        <dbReference type="Proteomes" id="UP001240697"/>
    </source>
</evidence>
<comment type="function">
    <text evidence="6">Part of a stress-induced multi-chaperone system, it is involved in the recovery of the cell from heat-induced damage, in cooperation with DnaK, DnaJ and GrpE. Acts before DnaK, in the processing of protein aggregates. Protein binding stimulates the ATPase activity; ATP hydrolysis unfolds the denatured protein aggregates, which probably helps expose new hydrophobic binding sites on the surface of ClpB-bound aggregates, contributing to the solubilization and refolding of denatured protein aggregates by DnaK.</text>
</comment>
<dbReference type="Pfam" id="PF10431">
    <property type="entry name" value="ClpB_D2-small"/>
    <property type="match status" value="1"/>
</dbReference>
<evidence type="ECO:0000313" key="11">
    <source>
        <dbReference type="EMBL" id="WHS63507.1"/>
    </source>
</evidence>
<dbReference type="GO" id="GO:0006508">
    <property type="term" value="P:proteolysis"/>
    <property type="evidence" value="ECO:0007669"/>
    <property type="project" value="UniProtKB-KW"/>
</dbReference>
<dbReference type="InterPro" id="IPR003593">
    <property type="entry name" value="AAA+_ATPase"/>
</dbReference>
<proteinExistence type="inferred from homology"/>
<dbReference type="InterPro" id="IPR027417">
    <property type="entry name" value="P-loop_NTPase"/>
</dbReference>
<dbReference type="GO" id="GO:0008233">
    <property type="term" value="F:peptidase activity"/>
    <property type="evidence" value="ECO:0007669"/>
    <property type="project" value="UniProtKB-KW"/>
</dbReference>
<gene>
    <name evidence="11" type="primary">clpA</name>
    <name evidence="11" type="ORF">QMY55_13205</name>
</gene>
<dbReference type="NCBIfam" id="TIGR02639">
    <property type="entry name" value="ClpA"/>
    <property type="match status" value="1"/>
</dbReference>
<dbReference type="SUPFAM" id="SSF52540">
    <property type="entry name" value="P-loop containing nucleoside triphosphate hydrolases"/>
    <property type="match status" value="2"/>
</dbReference>
<dbReference type="Gene3D" id="3.40.50.300">
    <property type="entry name" value="P-loop containing nucleotide triphosphate hydrolases"/>
    <property type="match status" value="2"/>
</dbReference>
<keyword evidence="3 8" id="KW-0547">Nucleotide-binding</keyword>
<dbReference type="Gene3D" id="1.10.1780.10">
    <property type="entry name" value="Clp, N-terminal domain"/>
    <property type="match status" value="1"/>
</dbReference>
<keyword evidence="4 8" id="KW-0067">ATP-binding</keyword>
<dbReference type="InterPro" id="IPR004176">
    <property type="entry name" value="Clp_R_N"/>
</dbReference>
<dbReference type="Gene3D" id="1.10.8.60">
    <property type="match status" value="2"/>
</dbReference>
<dbReference type="EMBL" id="CP125947">
    <property type="protein sequence ID" value="WHS63507.1"/>
    <property type="molecule type" value="Genomic_DNA"/>
</dbReference>